<organism evidence="2 3">
    <name type="scientific">Pseudonocardia zijingensis</name>
    <dbReference type="NCBI Taxonomy" id="153376"/>
    <lineage>
        <taxon>Bacteria</taxon>
        <taxon>Bacillati</taxon>
        <taxon>Actinomycetota</taxon>
        <taxon>Actinomycetes</taxon>
        <taxon>Pseudonocardiales</taxon>
        <taxon>Pseudonocardiaceae</taxon>
        <taxon>Pseudonocardia</taxon>
    </lineage>
</organism>
<dbReference type="RefSeq" id="WP_343945915.1">
    <property type="nucleotide sequence ID" value="NZ_BAAAHP010000238.1"/>
</dbReference>
<dbReference type="SUPFAM" id="SSF56281">
    <property type="entry name" value="Metallo-hydrolase/oxidoreductase"/>
    <property type="match status" value="1"/>
</dbReference>
<sequence>MHGLAMRFLGHSTVRLELAGSVVLTDPVLTGRVGPLTRVGPQPGREHFADTDLVLLSHLHGDHLHLPSLRRLPRRARVVVPRGAGRWLRGRGIRNVDELAPGEELVHGGLRVHGVPAVHSGHRFGPRSTHGPQAAAMGHLIESATHRVYAAGDTDLFPGMARLGRIDAALLPVWGWGLSLGPGHLDPHGAAEAVRLLNPRVAVPVHWGTLAVGGLPRLPGQIGARMRRLLVEPPHRFAAAVRKAGVRTKVLVTKPGAVVALDGAQPVPQ</sequence>
<evidence type="ECO:0000313" key="2">
    <source>
        <dbReference type="EMBL" id="GAA0901815.1"/>
    </source>
</evidence>
<dbReference type="InterPro" id="IPR050114">
    <property type="entry name" value="UPF0173_UPF0282_UlaG_hydrolase"/>
</dbReference>
<dbReference type="InterPro" id="IPR001279">
    <property type="entry name" value="Metallo-B-lactamas"/>
</dbReference>
<dbReference type="Gene3D" id="3.60.15.10">
    <property type="entry name" value="Ribonuclease Z/Hydroxyacylglutathione hydrolase-like"/>
    <property type="match status" value="1"/>
</dbReference>
<evidence type="ECO:0000313" key="3">
    <source>
        <dbReference type="Proteomes" id="UP001499967"/>
    </source>
</evidence>
<dbReference type="Pfam" id="PF12706">
    <property type="entry name" value="Lactamase_B_2"/>
    <property type="match status" value="1"/>
</dbReference>
<dbReference type="EMBL" id="BAAAHP010000238">
    <property type="protein sequence ID" value="GAA0901815.1"/>
    <property type="molecule type" value="Genomic_DNA"/>
</dbReference>
<comment type="caution">
    <text evidence="2">The sequence shown here is derived from an EMBL/GenBank/DDBJ whole genome shotgun (WGS) entry which is preliminary data.</text>
</comment>
<dbReference type="Proteomes" id="UP001499967">
    <property type="component" value="Unassembled WGS sequence"/>
</dbReference>
<dbReference type="InterPro" id="IPR036866">
    <property type="entry name" value="RibonucZ/Hydroxyglut_hydro"/>
</dbReference>
<reference evidence="2 3" key="1">
    <citation type="journal article" date="2019" name="Int. J. Syst. Evol. Microbiol.">
        <title>The Global Catalogue of Microorganisms (GCM) 10K type strain sequencing project: providing services to taxonomists for standard genome sequencing and annotation.</title>
        <authorList>
            <consortium name="The Broad Institute Genomics Platform"/>
            <consortium name="The Broad Institute Genome Sequencing Center for Infectious Disease"/>
            <person name="Wu L."/>
            <person name="Ma J."/>
        </authorList>
    </citation>
    <scope>NUCLEOTIDE SEQUENCE [LARGE SCALE GENOMIC DNA]</scope>
    <source>
        <strain evidence="2 3">JCM 11117</strain>
    </source>
</reference>
<dbReference type="PANTHER" id="PTHR43546:SF8">
    <property type="entry name" value="METALLO-BETA-LACTAMASE DOMAIN-CONTAINING PROTEIN"/>
    <property type="match status" value="1"/>
</dbReference>
<proteinExistence type="predicted"/>
<protein>
    <submittedName>
        <fullName evidence="2">MBL fold metallo-hydrolase</fullName>
    </submittedName>
</protein>
<accession>A0ABN1NCC6</accession>
<gene>
    <name evidence="2" type="ORF">GCM10009559_68650</name>
</gene>
<name>A0ABN1NCC6_9PSEU</name>
<dbReference type="PANTHER" id="PTHR43546">
    <property type="entry name" value="UPF0173 METAL-DEPENDENT HYDROLASE MJ1163-RELATED"/>
    <property type="match status" value="1"/>
</dbReference>
<keyword evidence="3" id="KW-1185">Reference proteome</keyword>
<feature type="domain" description="Metallo-beta-lactamase" evidence="1">
    <location>
        <begin position="23"/>
        <end position="207"/>
    </location>
</feature>
<evidence type="ECO:0000259" key="1">
    <source>
        <dbReference type="Pfam" id="PF12706"/>
    </source>
</evidence>